<sequence>MKVLVIGLNYAPETTGISPYTSAFARGLAHRDVKVSALTAHPHYPEWKIHDGYGRWTVSDIIDGVPVTRLRHYVPANPGGVNRLVSELSFGFRLLFARWGRPDVVVMVSPALFSTAIAMLRARLGFNRPVVNVWVQDIYSLGITETGMGNGPVAKLITWVEKTTLKAASGVVVIHDRFGEHLSRRLGVDPARIEVVRNWTHLDAAAPTDVAATRAHHRWPDDETVVLHAGNMGVKQGLENVVHAARLADEQNLPVRFVLMGNGSQRDELQAMGSAITRLQFIGSLDDAGFQAALAAADVLLVNEKPGVSEMAVPSKLTSYFNAARPVIGATDPEGLTASEIEAAGGGRIVLAGDPQALLDAALALGSDPDLARTLGESGFRYRTDVLGETAAIDKFTSWLRRLVTRTSTRR</sequence>
<dbReference type="CDD" id="cd03794">
    <property type="entry name" value="GT4_WbuB-like"/>
    <property type="match status" value="1"/>
</dbReference>
<accession>A0A317ZWB3</accession>
<dbReference type="SUPFAM" id="SSF53756">
    <property type="entry name" value="UDP-Glycosyltransferase/glycogen phosphorylase"/>
    <property type="match status" value="1"/>
</dbReference>
<keyword evidence="3 5" id="KW-0808">Transferase</keyword>
<proteinExistence type="predicted"/>
<evidence type="ECO:0000313" key="6">
    <source>
        <dbReference type="Proteomes" id="UP000246722"/>
    </source>
</evidence>
<dbReference type="Pfam" id="PF13692">
    <property type="entry name" value="Glyco_trans_1_4"/>
    <property type="match status" value="1"/>
</dbReference>
<dbReference type="GO" id="GO:1901137">
    <property type="term" value="P:carbohydrate derivative biosynthetic process"/>
    <property type="evidence" value="ECO:0007669"/>
    <property type="project" value="UniProtKB-ARBA"/>
</dbReference>
<dbReference type="InterPro" id="IPR028098">
    <property type="entry name" value="Glyco_trans_4-like_N"/>
</dbReference>
<evidence type="ECO:0000256" key="1">
    <source>
        <dbReference type="ARBA" id="ARBA00021292"/>
    </source>
</evidence>
<dbReference type="PANTHER" id="PTHR45947">
    <property type="entry name" value="SULFOQUINOVOSYL TRANSFERASE SQD2"/>
    <property type="match status" value="1"/>
</dbReference>
<evidence type="ECO:0000256" key="3">
    <source>
        <dbReference type="ARBA" id="ARBA00022679"/>
    </source>
</evidence>
<name>A0A317ZWB3_9MICO</name>
<dbReference type="InterPro" id="IPR050194">
    <property type="entry name" value="Glycosyltransferase_grp1"/>
</dbReference>
<feature type="domain" description="Glycosyltransferase subfamily 4-like N-terminal" evidence="4">
    <location>
        <begin position="15"/>
        <end position="199"/>
    </location>
</feature>
<dbReference type="OrthoDB" id="3180470at2"/>
<dbReference type="AlphaFoldDB" id="A0A317ZWB3"/>
<comment type="caution">
    <text evidence="5">The sequence shown here is derived from an EMBL/GenBank/DDBJ whole genome shotgun (WGS) entry which is preliminary data.</text>
</comment>
<evidence type="ECO:0000313" key="5">
    <source>
        <dbReference type="EMBL" id="PXA70157.1"/>
    </source>
</evidence>
<dbReference type="GO" id="GO:0016758">
    <property type="term" value="F:hexosyltransferase activity"/>
    <property type="evidence" value="ECO:0007669"/>
    <property type="project" value="TreeGrafter"/>
</dbReference>
<dbReference type="EMBL" id="QHLY01000009">
    <property type="protein sequence ID" value="PXA70157.1"/>
    <property type="molecule type" value="Genomic_DNA"/>
</dbReference>
<reference evidence="5 6" key="1">
    <citation type="submission" date="2018-05" db="EMBL/GenBank/DDBJ databases">
        <title>Genetic diversity of glacier-inhabiting Cryobacterium bacteria in China and description of Cryobacterium mengkeensis sp. nov. and Arthrobacter glacialis sp. nov.</title>
        <authorList>
            <person name="Liu Q."/>
            <person name="Xin Y.-H."/>
        </authorList>
    </citation>
    <scope>NUCLEOTIDE SEQUENCE [LARGE SCALE GENOMIC DNA]</scope>
    <source>
        <strain evidence="5 6">SK-1</strain>
    </source>
</reference>
<dbReference type="PANTHER" id="PTHR45947:SF3">
    <property type="entry name" value="SULFOQUINOVOSYL TRANSFERASE SQD2"/>
    <property type="match status" value="1"/>
</dbReference>
<evidence type="ECO:0000256" key="2">
    <source>
        <dbReference type="ARBA" id="ARBA00022676"/>
    </source>
</evidence>
<dbReference type="Proteomes" id="UP000246722">
    <property type="component" value="Unassembled WGS sequence"/>
</dbReference>
<evidence type="ECO:0000259" key="4">
    <source>
        <dbReference type="Pfam" id="PF13579"/>
    </source>
</evidence>
<protein>
    <recommendedName>
        <fullName evidence="1">D-inositol 3-phosphate glycosyltransferase</fullName>
    </recommendedName>
</protein>
<organism evidence="5 6">
    <name type="scientific">Cryobacterium arcticum</name>
    <dbReference type="NCBI Taxonomy" id="670052"/>
    <lineage>
        <taxon>Bacteria</taxon>
        <taxon>Bacillati</taxon>
        <taxon>Actinomycetota</taxon>
        <taxon>Actinomycetes</taxon>
        <taxon>Micrococcales</taxon>
        <taxon>Microbacteriaceae</taxon>
        <taxon>Cryobacterium</taxon>
    </lineage>
</organism>
<keyword evidence="2" id="KW-0328">Glycosyltransferase</keyword>
<dbReference type="Pfam" id="PF13579">
    <property type="entry name" value="Glyco_trans_4_4"/>
    <property type="match status" value="1"/>
</dbReference>
<dbReference type="Gene3D" id="3.40.50.2000">
    <property type="entry name" value="Glycogen Phosphorylase B"/>
    <property type="match status" value="2"/>
</dbReference>
<keyword evidence="6" id="KW-1185">Reference proteome</keyword>
<gene>
    <name evidence="5" type="ORF">CTB96_08345</name>
</gene>